<dbReference type="InterPro" id="IPR005025">
    <property type="entry name" value="FMN_Rdtase-like_dom"/>
</dbReference>
<dbReference type="PANTHER" id="PTHR30546:SF23">
    <property type="entry name" value="FLAVOPROTEIN-LIKE PROTEIN YCP4-RELATED"/>
    <property type="match status" value="1"/>
</dbReference>
<comment type="caution">
    <text evidence="6">The sequence shown here is derived from an EMBL/GenBank/DDBJ whole genome shotgun (WGS) entry which is preliminary data.</text>
</comment>
<dbReference type="GO" id="GO:0003955">
    <property type="term" value="F:NAD(P)H dehydrogenase (quinone) activity"/>
    <property type="evidence" value="ECO:0007669"/>
    <property type="project" value="TreeGrafter"/>
</dbReference>
<keyword evidence="3" id="KW-0288">FMN</keyword>
<evidence type="ECO:0000256" key="1">
    <source>
        <dbReference type="ARBA" id="ARBA00001917"/>
    </source>
</evidence>
<dbReference type="PROSITE" id="PS00201">
    <property type="entry name" value="FLAVODOXIN"/>
    <property type="match status" value="1"/>
</dbReference>
<accession>A0A420H0N7</accession>
<organism evidence="6 7">
    <name type="scientific">Paraburkholderia fungorum</name>
    <dbReference type="NCBI Taxonomy" id="134537"/>
    <lineage>
        <taxon>Bacteria</taxon>
        <taxon>Pseudomonadati</taxon>
        <taxon>Pseudomonadota</taxon>
        <taxon>Betaproteobacteria</taxon>
        <taxon>Burkholderiales</taxon>
        <taxon>Burkholderiaceae</taxon>
        <taxon>Paraburkholderia</taxon>
    </lineage>
</organism>
<evidence type="ECO:0000256" key="3">
    <source>
        <dbReference type="ARBA" id="ARBA00022643"/>
    </source>
</evidence>
<keyword evidence="2" id="KW-0285">Flavoprotein</keyword>
<dbReference type="EMBL" id="MCAS01000001">
    <property type="protein sequence ID" value="RKF50988.1"/>
    <property type="molecule type" value="Genomic_DNA"/>
</dbReference>
<evidence type="ECO:0000256" key="2">
    <source>
        <dbReference type="ARBA" id="ARBA00022630"/>
    </source>
</evidence>
<evidence type="ECO:0000313" key="6">
    <source>
        <dbReference type="EMBL" id="RKF50988.1"/>
    </source>
</evidence>
<dbReference type="AlphaFoldDB" id="A0A420H0N7"/>
<dbReference type="Gene3D" id="3.40.50.360">
    <property type="match status" value="1"/>
</dbReference>
<comment type="cofactor">
    <cofactor evidence="1">
        <name>FMN</name>
        <dbReference type="ChEBI" id="CHEBI:58210"/>
    </cofactor>
</comment>
<evidence type="ECO:0000256" key="4">
    <source>
        <dbReference type="ARBA" id="ARBA00029652"/>
    </source>
</evidence>
<gene>
    <name evidence="6" type="ORF">BCY88_02165</name>
</gene>
<sequence>MSSTSVAIVFHSAYGHTARQAAAVKEGVDRTAGARGILVPCEEAPARWDELTGADAIIFGAPTYMAGVSAEFKIFEEATSNAVMTRGFLWKDKIAAGFTNSGAHAGDKLATLIQISLFAAQHGMHWVNLGLPPANNSSKGSPEELNRLGFWLGAGAQSNTDQGPDTAPPESDLATARYLGGRVAETTLQFVRGRAALASRESFDRSDSQVSVET</sequence>
<dbReference type="Proteomes" id="UP000283709">
    <property type="component" value="Unassembled WGS sequence"/>
</dbReference>
<reference evidence="6 7" key="1">
    <citation type="submission" date="2016-07" db="EMBL/GenBank/DDBJ databases">
        <title>Genome analysis of Burkholderia fungorum ES3-20.</title>
        <authorList>
            <person name="Xu D."/>
            <person name="Yao R."/>
            <person name="Zheng S."/>
        </authorList>
    </citation>
    <scope>NUCLEOTIDE SEQUENCE [LARGE SCALE GENOMIC DNA]</scope>
    <source>
        <strain evidence="6 7">ES3-20</strain>
    </source>
</reference>
<dbReference type="GO" id="GO:0016020">
    <property type="term" value="C:membrane"/>
    <property type="evidence" value="ECO:0007669"/>
    <property type="project" value="TreeGrafter"/>
</dbReference>
<dbReference type="InterPro" id="IPR001226">
    <property type="entry name" value="Flavodoxin_CS"/>
</dbReference>
<evidence type="ECO:0000313" key="7">
    <source>
        <dbReference type="Proteomes" id="UP000283709"/>
    </source>
</evidence>
<dbReference type="OrthoDB" id="9801479at2"/>
<dbReference type="PANTHER" id="PTHR30546">
    <property type="entry name" value="FLAVODOXIN-RELATED PROTEIN WRBA-RELATED"/>
    <property type="match status" value="1"/>
</dbReference>
<dbReference type="GO" id="GO:0010181">
    <property type="term" value="F:FMN binding"/>
    <property type="evidence" value="ECO:0007669"/>
    <property type="project" value="InterPro"/>
</dbReference>
<dbReference type="InterPro" id="IPR008254">
    <property type="entry name" value="Flavodoxin/NO_synth"/>
</dbReference>
<dbReference type="GO" id="GO:0009055">
    <property type="term" value="F:electron transfer activity"/>
    <property type="evidence" value="ECO:0007669"/>
    <property type="project" value="InterPro"/>
</dbReference>
<feature type="domain" description="Flavodoxin-like" evidence="5">
    <location>
        <begin position="6"/>
        <end position="184"/>
    </location>
</feature>
<protein>
    <recommendedName>
        <fullName evidence="4">Flavoprotein WrbA</fullName>
    </recommendedName>
</protein>
<dbReference type="SUPFAM" id="SSF52218">
    <property type="entry name" value="Flavoproteins"/>
    <property type="match status" value="1"/>
</dbReference>
<dbReference type="InterPro" id="IPR029039">
    <property type="entry name" value="Flavoprotein-like_sf"/>
</dbReference>
<evidence type="ECO:0000259" key="5">
    <source>
        <dbReference type="PROSITE" id="PS50902"/>
    </source>
</evidence>
<name>A0A420H0N7_9BURK</name>
<dbReference type="PROSITE" id="PS50902">
    <property type="entry name" value="FLAVODOXIN_LIKE"/>
    <property type="match status" value="1"/>
</dbReference>
<dbReference type="Pfam" id="PF03358">
    <property type="entry name" value="FMN_red"/>
    <property type="match status" value="1"/>
</dbReference>
<proteinExistence type="predicted"/>
<dbReference type="RefSeq" id="WP_120342616.1">
    <property type="nucleotide sequence ID" value="NZ_MCAS01000001.1"/>
</dbReference>